<sequence length="63" mass="6762">MPRYLVGARDLQPGEVIMSEEPLVVGPCQGCKPMCLGCYKLLVSDTENMASHSRARSPSLAAP</sequence>
<name>A0A7R9JZP4_TIMGE</name>
<protein>
    <submittedName>
        <fullName evidence="1">Uncharacterized protein</fullName>
    </submittedName>
</protein>
<accession>A0A7R9JZP4</accession>
<dbReference type="InterPro" id="IPR046341">
    <property type="entry name" value="SET_dom_sf"/>
</dbReference>
<reference evidence="1" key="1">
    <citation type="submission" date="2020-11" db="EMBL/GenBank/DDBJ databases">
        <authorList>
            <person name="Tran Van P."/>
        </authorList>
    </citation>
    <scope>NUCLEOTIDE SEQUENCE</scope>
</reference>
<evidence type="ECO:0000313" key="1">
    <source>
        <dbReference type="EMBL" id="CAD7593201.1"/>
    </source>
</evidence>
<organism evidence="1">
    <name type="scientific">Timema genevievae</name>
    <name type="common">Walking stick</name>
    <dbReference type="NCBI Taxonomy" id="629358"/>
    <lineage>
        <taxon>Eukaryota</taxon>
        <taxon>Metazoa</taxon>
        <taxon>Ecdysozoa</taxon>
        <taxon>Arthropoda</taxon>
        <taxon>Hexapoda</taxon>
        <taxon>Insecta</taxon>
        <taxon>Pterygota</taxon>
        <taxon>Neoptera</taxon>
        <taxon>Polyneoptera</taxon>
        <taxon>Phasmatodea</taxon>
        <taxon>Timematodea</taxon>
        <taxon>Timematoidea</taxon>
        <taxon>Timematidae</taxon>
        <taxon>Timema</taxon>
    </lineage>
</organism>
<dbReference type="EMBL" id="OE840915">
    <property type="protein sequence ID" value="CAD7593201.1"/>
    <property type="molecule type" value="Genomic_DNA"/>
</dbReference>
<dbReference type="Gene3D" id="2.170.270.10">
    <property type="entry name" value="SET domain"/>
    <property type="match status" value="1"/>
</dbReference>
<proteinExistence type="predicted"/>
<dbReference type="AlphaFoldDB" id="A0A7R9JZP4"/>
<gene>
    <name evidence="1" type="ORF">TGEB3V08_LOCUS5238</name>
</gene>